<reference evidence="11" key="1">
    <citation type="submission" date="2020-10" db="EMBL/GenBank/DDBJ databases">
        <authorList>
            <person name="Kikuchi T."/>
        </authorList>
    </citation>
    <scope>NUCLEOTIDE SEQUENCE</scope>
    <source>
        <strain evidence="11">NKZ352</strain>
    </source>
</reference>
<protein>
    <submittedName>
        <fullName evidence="11">Uncharacterized protein</fullName>
    </submittedName>
</protein>
<dbReference type="GO" id="GO:0042953">
    <property type="term" value="P:lipoprotein transport"/>
    <property type="evidence" value="ECO:0007669"/>
    <property type="project" value="TreeGrafter"/>
</dbReference>
<proteinExistence type="inferred from homology"/>
<keyword evidence="5" id="KW-0653">Protein transport</keyword>
<feature type="region of interest" description="Disordered" evidence="8">
    <location>
        <begin position="245"/>
        <end position="274"/>
    </location>
</feature>
<dbReference type="AlphaFoldDB" id="A0A8S1HB16"/>
<keyword evidence="3" id="KW-0813">Transport</keyword>
<dbReference type="InterPro" id="IPR008015">
    <property type="entry name" value="PDED_dom"/>
</dbReference>
<feature type="domain" description="GMP phosphodiesterase delta subunit" evidence="9">
    <location>
        <begin position="902"/>
        <end position="1052"/>
    </location>
</feature>
<dbReference type="GO" id="GO:0006281">
    <property type="term" value="P:DNA repair"/>
    <property type="evidence" value="ECO:0007669"/>
    <property type="project" value="InterPro"/>
</dbReference>
<feature type="compositionally biased region" description="Basic and acidic residues" evidence="8">
    <location>
        <begin position="655"/>
        <end position="669"/>
    </location>
</feature>
<dbReference type="OrthoDB" id="10248777at2759"/>
<dbReference type="PANTHER" id="PTHR12951">
    <property type="entry name" value="RETINAL PROTEIN 4"/>
    <property type="match status" value="1"/>
</dbReference>
<feature type="region of interest" description="Disordered" evidence="8">
    <location>
        <begin position="325"/>
        <end position="428"/>
    </location>
</feature>
<comment type="subcellular location">
    <subcellularLocation>
        <location evidence="1">Nucleus</location>
    </subcellularLocation>
</comment>
<feature type="compositionally biased region" description="Polar residues" evidence="8">
    <location>
        <begin position="400"/>
        <end position="413"/>
    </location>
</feature>
<evidence type="ECO:0000256" key="1">
    <source>
        <dbReference type="ARBA" id="ARBA00004123"/>
    </source>
</evidence>
<dbReference type="InterPro" id="IPR037036">
    <property type="entry name" value="PDED_dom_sf"/>
</dbReference>
<dbReference type="SUPFAM" id="SSF81296">
    <property type="entry name" value="E set domains"/>
    <property type="match status" value="1"/>
</dbReference>
<dbReference type="GO" id="GO:0060271">
    <property type="term" value="P:cilium assembly"/>
    <property type="evidence" value="ECO:0007669"/>
    <property type="project" value="TreeGrafter"/>
</dbReference>
<dbReference type="Pfam" id="PF05351">
    <property type="entry name" value="GMP_PDE_delta"/>
    <property type="match status" value="1"/>
</dbReference>
<evidence type="ECO:0000256" key="3">
    <source>
        <dbReference type="ARBA" id="ARBA00022448"/>
    </source>
</evidence>
<evidence type="ECO:0000313" key="12">
    <source>
        <dbReference type="Proteomes" id="UP000835052"/>
    </source>
</evidence>
<keyword evidence="7" id="KW-0539">Nucleus</keyword>
<dbReference type="Proteomes" id="UP000835052">
    <property type="component" value="Unassembled WGS sequence"/>
</dbReference>
<comment type="similarity">
    <text evidence="2">Belongs to the PDE6D/unc-119 family.</text>
</comment>
<feature type="compositionally biased region" description="Basic and acidic residues" evidence="8">
    <location>
        <begin position="559"/>
        <end position="576"/>
    </location>
</feature>
<feature type="compositionally biased region" description="Basic and acidic residues" evidence="8">
    <location>
        <begin position="509"/>
        <end position="525"/>
    </location>
</feature>
<feature type="compositionally biased region" description="Basic and acidic residues" evidence="8">
    <location>
        <begin position="386"/>
        <end position="397"/>
    </location>
</feature>
<evidence type="ECO:0000313" key="11">
    <source>
        <dbReference type="EMBL" id="CAD6190360.1"/>
    </source>
</evidence>
<evidence type="ECO:0000256" key="8">
    <source>
        <dbReference type="SAM" id="MobiDB-lite"/>
    </source>
</evidence>
<evidence type="ECO:0000256" key="4">
    <source>
        <dbReference type="ARBA" id="ARBA00022763"/>
    </source>
</evidence>
<evidence type="ECO:0000259" key="9">
    <source>
        <dbReference type="Pfam" id="PF05351"/>
    </source>
</evidence>
<dbReference type="EMBL" id="CAJGYM010000015">
    <property type="protein sequence ID" value="CAD6190360.1"/>
    <property type="molecule type" value="Genomic_DNA"/>
</dbReference>
<dbReference type="InterPro" id="IPR014756">
    <property type="entry name" value="Ig_E-set"/>
</dbReference>
<evidence type="ECO:0000256" key="2">
    <source>
        <dbReference type="ARBA" id="ARBA00008102"/>
    </source>
</evidence>
<accession>A0A8S1HB16</accession>
<gene>
    <name evidence="11" type="ORF">CAUJ_LOCUS6279</name>
</gene>
<dbReference type="Pfam" id="PF08573">
    <property type="entry name" value="SAE2"/>
    <property type="match status" value="1"/>
</dbReference>
<feature type="region of interest" description="Disordered" evidence="8">
    <location>
        <begin position="481"/>
        <end position="669"/>
    </location>
</feature>
<evidence type="ECO:0000256" key="6">
    <source>
        <dbReference type="ARBA" id="ARBA00023121"/>
    </source>
</evidence>
<dbReference type="GO" id="GO:0005929">
    <property type="term" value="C:cilium"/>
    <property type="evidence" value="ECO:0007669"/>
    <property type="project" value="TreeGrafter"/>
</dbReference>
<dbReference type="FunFam" id="2.70.50.40:FF:000003">
    <property type="entry name" value="UNC119 homologue, putative"/>
    <property type="match status" value="1"/>
</dbReference>
<feature type="compositionally biased region" description="Basic and acidic residues" evidence="8">
    <location>
        <begin position="341"/>
        <end position="361"/>
    </location>
</feature>
<feature type="compositionally biased region" description="Basic and acidic residues" evidence="8">
    <location>
        <begin position="631"/>
        <end position="644"/>
    </location>
</feature>
<evidence type="ECO:0000256" key="5">
    <source>
        <dbReference type="ARBA" id="ARBA00022927"/>
    </source>
</evidence>
<name>A0A8S1HB16_9PELO</name>
<sequence length="1054" mass="120072">MNRQLLRAPSEQSLLDKTLSPLKNAVSENEEEEYLDITLPLFRKGSITPSRSAGPSKQTTPTSRVRLPLSPLLNESALQESCIDLFASPPKPRKSLRSNDDDVALTRKRSVQQRYAGLINEYSGITQDVFCTTSAKKAPPIRPQESVELALRGFEVKSIPCTSRLDSTLPPVPRSYVQQGPRFDLPGPTAPLKARNYGKGAGTHEPMKQSDQLDLTLSPEPRNYRKAEPAEEISYQKATSRLYSPGPALLPEPTNHRKALPQGHSARGYSDHSRHISMNYRKAEPVREMQYEHPTSRYSSLGPTFPPETKNRKTREYSARNSAVFDTTNDAFSPAQPLETRNQRKEELSEPRNYGKAEFPHLDPSQELINPGYRETMKIPRGSKTSQKEGDVLEVRPSRRQNVSTDRQTQSQPALMPSMCSERPPKKKNYVIFDSDDDIVYSKPKGLKQKKMDAFLVKSRRVDKGNRQFGLADVRMPTAKGLKNRAVQRKSQEALTLEKRKKSPSAINLERKKMERQKKSSRVEELEKDLEEIEENKKNKFARRKSREDLPGEIPVESTVKKPDRKKTILSEEKQKKTFPAMGFEMENELGETQPLFNSAEKKWSRRKISVHSNEPAQKPSTSRNLSISGERGRNKTQEKEQAQKPDFAASALHKNVENPKKERASTTDREKYMKELLRKSAKERDEDAVKNAARSKLKQGDVVRNRNDRRLLMHGQACPCCQGYYDALDLSPDSKKKYIDEVSRHRYVYQPLPETPPHYWDVGIPSEEELQRQGLIQYATQPLRVTEPDSTAGKVAKWDILCVSTARLSIGKTEKVLTRKAVFSASSPRLLKSSEMKAEQQQAQGIATAVVQSSQLPPAASNGPTPGSTSEADLAEKPFICPEDVLRLAGITQDYLCKPSANIYDIEFTRFKIRDLDTEQVLFEIEKPEGQEAPREPSEASRYVRYRFSQDFLRLKHVGATVEFAVGQRPVNKFRMIERHFFKDRLLKSFDFEFGFCIPNSRNSCEHIYEFPQLTESLIEEMVANPYETRSDSFYFVDEKLIMHNKADYAYDG</sequence>
<dbReference type="GO" id="GO:0008289">
    <property type="term" value="F:lipid binding"/>
    <property type="evidence" value="ECO:0007669"/>
    <property type="project" value="UniProtKB-KW"/>
</dbReference>
<evidence type="ECO:0000259" key="10">
    <source>
        <dbReference type="Pfam" id="PF08573"/>
    </source>
</evidence>
<dbReference type="GO" id="GO:0007399">
    <property type="term" value="P:nervous system development"/>
    <property type="evidence" value="ECO:0007669"/>
    <property type="project" value="TreeGrafter"/>
</dbReference>
<dbReference type="InterPro" id="IPR013882">
    <property type="entry name" value="Ctp1_C"/>
</dbReference>
<dbReference type="GO" id="GO:0005634">
    <property type="term" value="C:nucleus"/>
    <property type="evidence" value="ECO:0007669"/>
    <property type="project" value="UniProtKB-SubCell"/>
</dbReference>
<comment type="caution">
    <text evidence="11">The sequence shown here is derived from an EMBL/GenBank/DDBJ whole genome shotgun (WGS) entry which is preliminary data.</text>
</comment>
<dbReference type="InterPro" id="IPR051519">
    <property type="entry name" value="PDE6D_unc-119_myristoyl-bd"/>
</dbReference>
<organism evidence="11 12">
    <name type="scientific">Caenorhabditis auriculariae</name>
    <dbReference type="NCBI Taxonomy" id="2777116"/>
    <lineage>
        <taxon>Eukaryota</taxon>
        <taxon>Metazoa</taxon>
        <taxon>Ecdysozoa</taxon>
        <taxon>Nematoda</taxon>
        <taxon>Chromadorea</taxon>
        <taxon>Rhabditida</taxon>
        <taxon>Rhabditina</taxon>
        <taxon>Rhabditomorpha</taxon>
        <taxon>Rhabditoidea</taxon>
        <taxon>Rhabditidae</taxon>
        <taxon>Peloderinae</taxon>
        <taxon>Caenorhabditis</taxon>
    </lineage>
</organism>
<keyword evidence="12" id="KW-1185">Reference proteome</keyword>
<evidence type="ECO:0000256" key="7">
    <source>
        <dbReference type="ARBA" id="ARBA00023242"/>
    </source>
</evidence>
<dbReference type="PANTHER" id="PTHR12951:SF1">
    <property type="entry name" value="PROTEIN UNC-119 HOMOLOG"/>
    <property type="match status" value="1"/>
</dbReference>
<feature type="compositionally biased region" description="Polar residues" evidence="8">
    <location>
        <begin position="611"/>
        <end position="628"/>
    </location>
</feature>
<keyword evidence="6" id="KW-0446">Lipid-binding</keyword>
<feature type="region of interest" description="Disordered" evidence="8">
    <location>
        <begin position="292"/>
        <end position="313"/>
    </location>
</feature>
<dbReference type="Gene3D" id="2.70.50.40">
    <property type="entry name" value="GMP phosphodiesterase, delta subunit"/>
    <property type="match status" value="1"/>
</dbReference>
<keyword evidence="4" id="KW-0227">DNA damage</keyword>
<feature type="domain" description="DNA endonuclease activator Ctp1 C-terminal" evidence="10">
    <location>
        <begin position="735"/>
        <end position="767"/>
    </location>
</feature>